<evidence type="ECO:0000256" key="3">
    <source>
        <dbReference type="ARBA" id="ARBA00022525"/>
    </source>
</evidence>
<feature type="chain" id="PRO_5035968164" description="RxLR effector protein" evidence="5">
    <location>
        <begin position="23"/>
        <end position="268"/>
    </location>
</feature>
<evidence type="ECO:0000313" key="7">
    <source>
        <dbReference type="Proteomes" id="UP000693981"/>
    </source>
</evidence>
<dbReference type="Pfam" id="PF16810">
    <property type="entry name" value="RXLR"/>
    <property type="match status" value="1"/>
</dbReference>
<keyword evidence="3 5" id="KW-0964">Secreted</keyword>
<dbReference type="AlphaFoldDB" id="A0A8T1VGX8"/>
<dbReference type="InterPro" id="IPR031825">
    <property type="entry name" value="RXLR"/>
</dbReference>
<evidence type="ECO:0000256" key="5">
    <source>
        <dbReference type="RuleBase" id="RU367124"/>
    </source>
</evidence>
<proteinExistence type="inferred from homology"/>
<keyword evidence="7" id="KW-1185">Reference proteome</keyword>
<comment type="domain">
    <text evidence="5">The RxLR-dEER motif acts to carry the protein into the host cell cytoplasm through binding to cell surface phosphatidylinositol-3-phosphate.</text>
</comment>
<dbReference type="OrthoDB" id="128682at2759"/>
<keyword evidence="4 5" id="KW-0732">Signal</keyword>
<evidence type="ECO:0000256" key="4">
    <source>
        <dbReference type="ARBA" id="ARBA00022729"/>
    </source>
</evidence>
<evidence type="ECO:0000256" key="1">
    <source>
        <dbReference type="ARBA" id="ARBA00004613"/>
    </source>
</evidence>
<evidence type="ECO:0000313" key="6">
    <source>
        <dbReference type="EMBL" id="KAG7380455.1"/>
    </source>
</evidence>
<feature type="signal peptide" evidence="5">
    <location>
        <begin position="1"/>
        <end position="22"/>
    </location>
</feature>
<name>A0A8T1VGX8_9STRA</name>
<comment type="caution">
    <text evidence="6">The sequence shown here is derived from an EMBL/GenBank/DDBJ whole genome shotgun (WGS) entry which is preliminary data.</text>
</comment>
<sequence length="268" mass="30932">MQLYSVLFVALLTLLATSETLGTITDSKLVAFVSHDIPTAITTQSNDKRMLRTAQTSNGTDDNDLINTEERKIEVPAALKKLGIKAKRRYWLEFGKSDDYVKERLGMKGLTGQKLKDHANYKHFKWYKIRKDGDMLNGWLRQHPPLPTFDAWTKLGLEKMVLQKMPLKEIVKTDEYATYEQYVKGFDRFIIRTLGPFDTPKNQIPRSATATEMTAKADIWGRTQMKDEYVLYALGLHKLGPDDLAKNKDFQRYFARFKQVKDATKPEK</sequence>
<dbReference type="EMBL" id="JAGDFL010000863">
    <property type="protein sequence ID" value="KAG7380455.1"/>
    <property type="molecule type" value="Genomic_DNA"/>
</dbReference>
<evidence type="ECO:0000256" key="2">
    <source>
        <dbReference type="ARBA" id="ARBA00010400"/>
    </source>
</evidence>
<comment type="function">
    <text evidence="5">Effector that suppresses plant defense responses during pathogen infection.</text>
</comment>
<organism evidence="6 7">
    <name type="scientific">Phytophthora boehmeriae</name>
    <dbReference type="NCBI Taxonomy" id="109152"/>
    <lineage>
        <taxon>Eukaryota</taxon>
        <taxon>Sar</taxon>
        <taxon>Stramenopiles</taxon>
        <taxon>Oomycota</taxon>
        <taxon>Peronosporomycetes</taxon>
        <taxon>Peronosporales</taxon>
        <taxon>Peronosporaceae</taxon>
        <taxon>Phytophthora</taxon>
    </lineage>
</organism>
<gene>
    <name evidence="6" type="ORF">PHYBOEH_011443</name>
</gene>
<comment type="similarity">
    <text evidence="2 5">Belongs to the RxLR effector family.</text>
</comment>
<accession>A0A8T1VGX8</accession>
<comment type="subcellular location">
    <subcellularLocation>
        <location evidence="1 5">Secreted</location>
    </subcellularLocation>
</comment>
<reference evidence="6" key="1">
    <citation type="submission" date="2021-02" db="EMBL/GenBank/DDBJ databases">
        <authorList>
            <person name="Palmer J.M."/>
        </authorList>
    </citation>
    <scope>NUCLEOTIDE SEQUENCE</scope>
    <source>
        <strain evidence="6">SCRP23</strain>
    </source>
</reference>
<dbReference type="GO" id="GO:0005576">
    <property type="term" value="C:extracellular region"/>
    <property type="evidence" value="ECO:0007669"/>
    <property type="project" value="UniProtKB-SubCell"/>
</dbReference>
<dbReference type="Proteomes" id="UP000693981">
    <property type="component" value="Unassembled WGS sequence"/>
</dbReference>
<protein>
    <recommendedName>
        <fullName evidence="5">RxLR effector protein</fullName>
    </recommendedName>
</protein>